<keyword evidence="2" id="KW-0680">Restriction system</keyword>
<keyword evidence="6" id="KW-1185">Reference proteome</keyword>
<dbReference type="EMBL" id="RJLM01000023">
    <property type="protein sequence ID" value="RWX52894.1"/>
    <property type="molecule type" value="Genomic_DNA"/>
</dbReference>
<dbReference type="Gene3D" id="3.90.220.20">
    <property type="entry name" value="DNA methylase specificity domains"/>
    <property type="match status" value="1"/>
</dbReference>
<protein>
    <submittedName>
        <fullName evidence="5">Restriction endonuclease subunit S</fullName>
    </submittedName>
</protein>
<dbReference type="Proteomes" id="UP000287563">
    <property type="component" value="Unassembled WGS sequence"/>
</dbReference>
<accession>A0A3S3UHZ7</accession>
<evidence type="ECO:0000256" key="2">
    <source>
        <dbReference type="ARBA" id="ARBA00022747"/>
    </source>
</evidence>
<reference evidence="5 6" key="1">
    <citation type="submission" date="2018-11" db="EMBL/GenBank/DDBJ databases">
        <title>Photobacterium sp. BEI247 sp. nov., a marine bacterium isolated from Yongle Blue Hole in the South China Sea.</title>
        <authorList>
            <person name="Wang X."/>
        </authorList>
    </citation>
    <scope>NUCLEOTIDE SEQUENCE [LARGE SCALE GENOMIC DNA]</scope>
    <source>
        <strain evidence="6">BEI247</strain>
    </source>
</reference>
<evidence type="ECO:0000256" key="3">
    <source>
        <dbReference type="ARBA" id="ARBA00023125"/>
    </source>
</evidence>
<sequence>MKETNHKRFKQLTTRYVPYSFRSRIEEAKSGVRVIQPKDVKDEQILWESVVTTALTGKKEPEYLKDGDILILSRGMKQQTFVFKSKDDEQKTICSNVYYHYRVANDEINPYYLAFVLNHNNKIKNQIEVGSASSSMTVKVYSRQSIEELDIPLPPKKEQDAIVALHNNITQQQQCYQKLMDSNQAMLASIASQLTK</sequence>
<feature type="domain" description="Type I restriction modification DNA specificity" evidence="4">
    <location>
        <begin position="33"/>
        <end position="164"/>
    </location>
</feature>
<dbReference type="PANTHER" id="PTHR30408:SF12">
    <property type="entry name" value="TYPE I RESTRICTION ENZYME MJAVIII SPECIFICITY SUBUNIT"/>
    <property type="match status" value="1"/>
</dbReference>
<dbReference type="GO" id="GO:0003677">
    <property type="term" value="F:DNA binding"/>
    <property type="evidence" value="ECO:0007669"/>
    <property type="project" value="UniProtKB-KW"/>
</dbReference>
<dbReference type="OrthoDB" id="5465337at2"/>
<dbReference type="Pfam" id="PF01420">
    <property type="entry name" value="Methylase_S"/>
    <property type="match status" value="1"/>
</dbReference>
<dbReference type="InterPro" id="IPR044946">
    <property type="entry name" value="Restrct_endonuc_typeI_TRD_sf"/>
</dbReference>
<proteinExistence type="inferred from homology"/>
<dbReference type="GO" id="GO:0004519">
    <property type="term" value="F:endonuclease activity"/>
    <property type="evidence" value="ECO:0007669"/>
    <property type="project" value="UniProtKB-KW"/>
</dbReference>
<evidence type="ECO:0000259" key="4">
    <source>
        <dbReference type="Pfam" id="PF01420"/>
    </source>
</evidence>
<dbReference type="AlphaFoldDB" id="A0A3S3UHZ7"/>
<dbReference type="PANTHER" id="PTHR30408">
    <property type="entry name" value="TYPE-1 RESTRICTION ENZYME ECOKI SPECIFICITY PROTEIN"/>
    <property type="match status" value="1"/>
</dbReference>
<comment type="caution">
    <text evidence="5">The sequence shown here is derived from an EMBL/GenBank/DDBJ whole genome shotgun (WGS) entry which is preliminary data.</text>
</comment>
<name>A0A3S3UHZ7_9GAMM</name>
<keyword evidence="5" id="KW-0255">Endonuclease</keyword>
<evidence type="ECO:0000313" key="5">
    <source>
        <dbReference type="EMBL" id="RWX52894.1"/>
    </source>
</evidence>
<dbReference type="SUPFAM" id="SSF116734">
    <property type="entry name" value="DNA methylase specificity domain"/>
    <property type="match status" value="1"/>
</dbReference>
<gene>
    <name evidence="5" type="ORF">EDI28_24855</name>
</gene>
<keyword evidence="3" id="KW-0238">DNA-binding</keyword>
<comment type="similarity">
    <text evidence="1">Belongs to the type-I restriction system S methylase family.</text>
</comment>
<dbReference type="RefSeq" id="WP_128786518.1">
    <property type="nucleotide sequence ID" value="NZ_RJLM01000023.1"/>
</dbReference>
<keyword evidence="5" id="KW-0540">Nuclease</keyword>
<evidence type="ECO:0000313" key="6">
    <source>
        <dbReference type="Proteomes" id="UP000287563"/>
    </source>
</evidence>
<dbReference type="InterPro" id="IPR052021">
    <property type="entry name" value="Type-I_RS_S_subunit"/>
</dbReference>
<dbReference type="GO" id="GO:0009307">
    <property type="term" value="P:DNA restriction-modification system"/>
    <property type="evidence" value="ECO:0007669"/>
    <property type="project" value="UniProtKB-KW"/>
</dbReference>
<organism evidence="5 6">
    <name type="scientific">Photobacterium chitinilyticum</name>
    <dbReference type="NCBI Taxonomy" id="2485123"/>
    <lineage>
        <taxon>Bacteria</taxon>
        <taxon>Pseudomonadati</taxon>
        <taxon>Pseudomonadota</taxon>
        <taxon>Gammaproteobacteria</taxon>
        <taxon>Vibrionales</taxon>
        <taxon>Vibrionaceae</taxon>
        <taxon>Photobacterium</taxon>
    </lineage>
</organism>
<dbReference type="InterPro" id="IPR000055">
    <property type="entry name" value="Restrct_endonuc_typeI_TRD"/>
</dbReference>
<evidence type="ECO:0000256" key="1">
    <source>
        <dbReference type="ARBA" id="ARBA00010923"/>
    </source>
</evidence>
<keyword evidence="5" id="KW-0378">Hydrolase</keyword>